<evidence type="ECO:0000259" key="8">
    <source>
        <dbReference type="Pfam" id="PF01077"/>
    </source>
</evidence>
<feature type="domain" description="Nitrite/sulphite reductase 4Fe-4S" evidence="8">
    <location>
        <begin position="167"/>
        <end position="316"/>
    </location>
</feature>
<evidence type="ECO:0000256" key="2">
    <source>
        <dbReference type="ARBA" id="ARBA00022617"/>
    </source>
</evidence>
<dbReference type="SUPFAM" id="SSF56014">
    <property type="entry name" value="Nitrite and sulphite reductase 4Fe-4S domain-like"/>
    <property type="match status" value="2"/>
</dbReference>
<sequence length="550" mass="58738">MASSLLISEPLASAPAAGCGVLALYERGHNTASPLPTGQPARRQPVEPLSHASPFPLRPSACPALSRIVAAHDGGLCRVKLSGGALRAEQALAVADVVDKHASGIVELTNRANLQLRGVRAGEETALVDALLRAGLGPRLADRSYDAATASSECSEHAEHTARLAAADDVRNLMVSPSAGRDVHALHDTTELAAQLLVLLQSEPRFAALSPKFALLVDGGERLMELDHAHDIWLSAMDTADAADDMPWFAFGLAGSPSTHAARALAAVTSAQVPALVCALLDTFLALARPEDTRMRNLLARHSTETVLREVSTRLDFALRRDAPVRTWRRTQADATLRFGAHRQRHPGLWYVGGQPALGRLDATTLRALAELAREHGNATLHMTPWQSVLLPDVVEARVPAVLAGLRALGIVLEHEHPLARLIACAGATGCVKSHADTKADAWHLASRLPADVHVHLSGCVRSCAASHCAPYTLLAVDTGRYDLYRREDSNEDGASDTIRATNEINNEATNKRDTGAAAERRFGRRIALRVTLDEAADLLGVLDRSQPDA</sequence>
<dbReference type="Pfam" id="PF03460">
    <property type="entry name" value="NIR_SIR_ferr"/>
    <property type="match status" value="2"/>
</dbReference>
<dbReference type="GO" id="GO:0020037">
    <property type="term" value="F:heme binding"/>
    <property type="evidence" value="ECO:0007669"/>
    <property type="project" value="InterPro"/>
</dbReference>
<evidence type="ECO:0000256" key="7">
    <source>
        <dbReference type="SAM" id="MobiDB-lite"/>
    </source>
</evidence>
<name>A0A494X161_9BURK</name>
<dbReference type="Proteomes" id="UP000280434">
    <property type="component" value="Unassembled WGS sequence"/>
</dbReference>
<dbReference type="Pfam" id="PF01077">
    <property type="entry name" value="NIR_SIR"/>
    <property type="match status" value="1"/>
</dbReference>
<feature type="domain" description="Nitrite/Sulfite reductase ferredoxin-like" evidence="9">
    <location>
        <begin position="76"/>
        <end position="132"/>
    </location>
</feature>
<dbReference type="OrthoDB" id="7459360at2"/>
<keyword evidence="11" id="KW-1185">Reference proteome</keyword>
<reference evidence="10 11" key="1">
    <citation type="submission" date="2018-10" db="EMBL/GenBank/DDBJ databases">
        <title>Paraburkholderia sp. 7MK8-2, isolated from soil.</title>
        <authorList>
            <person name="Gao Z.-H."/>
            <person name="Qiu L.-H."/>
        </authorList>
    </citation>
    <scope>NUCLEOTIDE SEQUENCE [LARGE SCALE GENOMIC DNA]</scope>
    <source>
        <strain evidence="10 11">7MK8-2</strain>
    </source>
</reference>
<dbReference type="NCBIfam" id="TIGR02435">
    <property type="entry name" value="CobG"/>
    <property type="match status" value="1"/>
</dbReference>
<dbReference type="InterPro" id="IPR051329">
    <property type="entry name" value="NIR_SIR_4Fe-4S"/>
</dbReference>
<dbReference type="SUPFAM" id="SSF55124">
    <property type="entry name" value="Nitrite/Sulfite reductase N-terminal domain-like"/>
    <property type="match status" value="2"/>
</dbReference>
<dbReference type="GO" id="GO:0046872">
    <property type="term" value="F:metal ion binding"/>
    <property type="evidence" value="ECO:0007669"/>
    <property type="project" value="UniProtKB-KW"/>
</dbReference>
<feature type="region of interest" description="Disordered" evidence="7">
    <location>
        <begin position="32"/>
        <end position="53"/>
    </location>
</feature>
<feature type="domain" description="Nitrite/Sulfite reductase ferredoxin-like" evidence="9">
    <location>
        <begin position="342"/>
        <end position="408"/>
    </location>
</feature>
<dbReference type="GO" id="GO:0051539">
    <property type="term" value="F:4 iron, 4 sulfur cluster binding"/>
    <property type="evidence" value="ECO:0007669"/>
    <property type="project" value="UniProtKB-KW"/>
</dbReference>
<proteinExistence type="predicted"/>
<dbReference type="Gene3D" id="3.90.480.10">
    <property type="entry name" value="Sulfite Reductase Hemoprotein,Domain 2"/>
    <property type="match status" value="1"/>
</dbReference>
<keyword evidence="6" id="KW-0411">Iron-sulfur</keyword>
<evidence type="ECO:0000313" key="10">
    <source>
        <dbReference type="EMBL" id="RKP43381.1"/>
    </source>
</evidence>
<dbReference type="AlphaFoldDB" id="A0A494X161"/>
<evidence type="ECO:0000256" key="6">
    <source>
        <dbReference type="ARBA" id="ARBA00023014"/>
    </source>
</evidence>
<dbReference type="PANTHER" id="PTHR32439">
    <property type="entry name" value="FERREDOXIN--NITRITE REDUCTASE, CHLOROPLASTIC"/>
    <property type="match status" value="1"/>
</dbReference>
<evidence type="ECO:0000259" key="9">
    <source>
        <dbReference type="Pfam" id="PF03460"/>
    </source>
</evidence>
<comment type="caution">
    <text evidence="10">The sequence shown here is derived from an EMBL/GenBank/DDBJ whole genome shotgun (WGS) entry which is preliminary data.</text>
</comment>
<gene>
    <name evidence="10" type="primary">cobG</name>
    <name evidence="10" type="ORF">D7S89_26290</name>
</gene>
<keyword evidence="4 10" id="KW-0560">Oxidoreductase</keyword>
<keyword evidence="5" id="KW-0408">Iron</keyword>
<dbReference type="GO" id="GO:0043818">
    <property type="term" value="F:precorrin-3B synthase activity"/>
    <property type="evidence" value="ECO:0007669"/>
    <property type="project" value="UniProtKB-EC"/>
</dbReference>
<evidence type="ECO:0000313" key="11">
    <source>
        <dbReference type="Proteomes" id="UP000280434"/>
    </source>
</evidence>
<keyword evidence="3" id="KW-0479">Metal-binding</keyword>
<dbReference type="InterPro" id="IPR005117">
    <property type="entry name" value="NiRdtase/SiRdtase_haem-b_fer"/>
</dbReference>
<protein>
    <submittedName>
        <fullName evidence="10">Precorrin-3B synthase</fullName>
        <ecNumber evidence="10">1.14.13.83</ecNumber>
    </submittedName>
</protein>
<dbReference type="InterPro" id="IPR006067">
    <property type="entry name" value="NO2/SO3_Rdtase_4Fe4S_dom"/>
</dbReference>
<accession>A0A494X161</accession>
<keyword evidence="2" id="KW-0349">Heme</keyword>
<dbReference type="PANTHER" id="PTHR32439:SF9">
    <property type="entry name" value="BLR3264 PROTEIN"/>
    <property type="match status" value="1"/>
</dbReference>
<dbReference type="InterPro" id="IPR045854">
    <property type="entry name" value="NO2/SO3_Rdtase_4Fe4S_sf"/>
</dbReference>
<keyword evidence="1" id="KW-0004">4Fe-4S</keyword>
<evidence type="ECO:0000256" key="4">
    <source>
        <dbReference type="ARBA" id="ARBA00023002"/>
    </source>
</evidence>
<evidence type="ECO:0000256" key="3">
    <source>
        <dbReference type="ARBA" id="ARBA00022723"/>
    </source>
</evidence>
<dbReference type="Gene3D" id="3.30.413.10">
    <property type="entry name" value="Sulfite Reductase Hemoprotein, domain 1"/>
    <property type="match status" value="2"/>
</dbReference>
<dbReference type="EC" id="1.14.13.83" evidence="10"/>
<evidence type="ECO:0000256" key="5">
    <source>
        <dbReference type="ARBA" id="ARBA00023004"/>
    </source>
</evidence>
<evidence type="ECO:0000256" key="1">
    <source>
        <dbReference type="ARBA" id="ARBA00022485"/>
    </source>
</evidence>
<organism evidence="10 11">
    <name type="scientific">Trinickia fusca</name>
    <dbReference type="NCBI Taxonomy" id="2419777"/>
    <lineage>
        <taxon>Bacteria</taxon>
        <taxon>Pseudomonadati</taxon>
        <taxon>Pseudomonadota</taxon>
        <taxon>Betaproteobacteria</taxon>
        <taxon>Burkholderiales</taxon>
        <taxon>Burkholderiaceae</taxon>
        <taxon>Trinickia</taxon>
    </lineage>
</organism>
<dbReference type="InterPro" id="IPR036136">
    <property type="entry name" value="Nit/Sulf_reduc_fer-like_dom_sf"/>
</dbReference>
<dbReference type="EMBL" id="RBZV01000022">
    <property type="protein sequence ID" value="RKP43381.1"/>
    <property type="molecule type" value="Genomic_DNA"/>
</dbReference>
<dbReference type="InterPro" id="IPR012798">
    <property type="entry name" value="Cbl_synth_CobG-like"/>
</dbReference>